<dbReference type="OrthoDB" id="2986495at2"/>
<comment type="similarity">
    <text evidence="8">Belongs to the DszC flavin monooxygenase family.</text>
</comment>
<dbReference type="Proteomes" id="UP000254134">
    <property type="component" value="Unassembled WGS sequence"/>
</dbReference>
<evidence type="ECO:0000256" key="12">
    <source>
        <dbReference type="ARBA" id="ARBA00048445"/>
    </source>
</evidence>
<evidence type="ECO:0000256" key="10">
    <source>
        <dbReference type="ARBA" id="ARBA00034345"/>
    </source>
</evidence>
<dbReference type="GO" id="GO:0003995">
    <property type="term" value="F:acyl-CoA dehydrogenase activity"/>
    <property type="evidence" value="ECO:0007669"/>
    <property type="project" value="TreeGrafter"/>
</dbReference>
<dbReference type="InterPro" id="IPR006091">
    <property type="entry name" value="Acyl-CoA_Oxase/DH_mid-dom"/>
</dbReference>
<dbReference type="RefSeq" id="WP_114795156.1">
    <property type="nucleotide sequence ID" value="NZ_QQZY01000001.1"/>
</dbReference>
<keyword evidence="18" id="KW-1185">Reference proteome</keyword>
<keyword evidence="6" id="KW-0503">Monooxygenase</keyword>
<comment type="caution">
    <text evidence="17">The sequence shown here is derived from an EMBL/GenBank/DDBJ whole genome shotgun (WGS) entry which is preliminary data.</text>
</comment>
<reference evidence="17 18" key="1">
    <citation type="submission" date="2018-07" db="EMBL/GenBank/DDBJ databases">
        <title>High-quality-draft genome sequence of Gaiella occulta.</title>
        <authorList>
            <person name="Severino R."/>
            <person name="Froufe H.J.C."/>
            <person name="Rainey F.A."/>
            <person name="Barroso C."/>
            <person name="Albuquerque L."/>
            <person name="Lobo-Da-Cunha A."/>
            <person name="Da Costa M.S."/>
            <person name="Egas C."/>
        </authorList>
    </citation>
    <scope>NUCLEOTIDE SEQUENCE [LARGE SCALE GENOMIC DNA]</scope>
    <source>
        <strain evidence="17 18">F2-233</strain>
    </source>
</reference>
<comment type="catalytic activity">
    <reaction evidence="12">
        <text>dibenzothiophene 5-oxide + FMNH2 + O2 = dibenzothiophene 5,5-dioxide + FMN + H2O + H(+)</text>
        <dbReference type="Rhea" id="RHEA:49080"/>
        <dbReference type="ChEBI" id="CHEBI:15377"/>
        <dbReference type="ChEBI" id="CHEBI:15378"/>
        <dbReference type="ChEBI" id="CHEBI:15379"/>
        <dbReference type="ChEBI" id="CHEBI:23683"/>
        <dbReference type="ChEBI" id="CHEBI:57618"/>
        <dbReference type="ChEBI" id="CHEBI:58210"/>
        <dbReference type="ChEBI" id="CHEBI:90356"/>
    </reaction>
</comment>
<sequence>MSEKVWGSEPFWGLGHEWDPDWVLTDRQKELRATLIELCEKEMRANAKRSDDELLYPRRNLELLGEHGFLGLCVPEEYGGLGENHVAFAMTAETIARYGCASTAMCYVMHMGAVAAIMLRPTPELIDKYIRPLNSGKIGTLSYSDPETGSHFWYPVSSRAERLNGGYRINKKASWTTSGGFADFYVVQTTSPDFKGYDDLSVFVVDKEDVQAQPALWDALGLRGNQSGPIQVENVEIPGDQIVGPVGDGASSNDEAVDPWFLIGSSSCWNGIALGAVDIAKRHTTRKKHVDVGMRVADYPTIQDYVGEAVMDTNACRLFVYSVAQACDRATDDNRRTLQPGETARADYLHWLWQIKFEAAKNTAHVVDKMLHACGGSGYKRDMELERYLRDAKAGWVMGPTNEVLRQFVGKAVLLGFESLDYWNQSYNRRVVENEVKKLDAAAKRELAQQLLAEAEAQQSKEPAQA</sequence>
<dbReference type="InterPro" id="IPR009100">
    <property type="entry name" value="AcylCoA_DH/oxidase_NM_dom_sf"/>
</dbReference>
<reference evidence="18" key="2">
    <citation type="journal article" date="2019" name="MicrobiologyOpen">
        <title>High-quality draft genome sequence of Gaiella occulta isolated from a 150 meter deep mineral water borehole and comparison with the genome sequences of other deep-branching lineages of the phylum Actinobacteria.</title>
        <authorList>
            <person name="Severino R."/>
            <person name="Froufe H.J.C."/>
            <person name="Barroso C."/>
            <person name="Albuquerque L."/>
            <person name="Lobo-da-Cunha A."/>
            <person name="da Costa M.S."/>
            <person name="Egas C."/>
        </authorList>
    </citation>
    <scope>NUCLEOTIDE SEQUENCE [LARGE SCALE GENOMIC DNA]</scope>
    <source>
        <strain evidence="18">F2-233</strain>
    </source>
</reference>
<evidence type="ECO:0000256" key="5">
    <source>
        <dbReference type="ARBA" id="ARBA00023002"/>
    </source>
</evidence>
<feature type="domain" description="Acyl-CoA dehydrogenase C-terminal" evidence="16">
    <location>
        <begin position="270"/>
        <end position="395"/>
    </location>
</feature>
<dbReference type="Gene3D" id="1.20.140.10">
    <property type="entry name" value="Butyryl-CoA Dehydrogenase, subunit A, domain 3"/>
    <property type="match status" value="1"/>
</dbReference>
<name>A0A7M2Z1Y7_9ACTN</name>
<dbReference type="InterPro" id="IPR037069">
    <property type="entry name" value="AcylCoA_DH/ox_N_sf"/>
</dbReference>
<evidence type="ECO:0000256" key="6">
    <source>
        <dbReference type="ARBA" id="ARBA00023033"/>
    </source>
</evidence>
<dbReference type="AlphaFoldDB" id="A0A7M2Z1Y7"/>
<dbReference type="Pfam" id="PF02770">
    <property type="entry name" value="Acyl-CoA_dh_M"/>
    <property type="match status" value="1"/>
</dbReference>
<evidence type="ECO:0000313" key="18">
    <source>
        <dbReference type="Proteomes" id="UP000254134"/>
    </source>
</evidence>
<evidence type="ECO:0000256" key="7">
    <source>
        <dbReference type="ARBA" id="ARBA00034307"/>
    </source>
</evidence>
<evidence type="ECO:0000256" key="4">
    <source>
        <dbReference type="ARBA" id="ARBA00022741"/>
    </source>
</evidence>
<evidence type="ECO:0000256" key="9">
    <source>
        <dbReference type="ARBA" id="ARBA00034328"/>
    </source>
</evidence>
<dbReference type="PANTHER" id="PTHR43884:SF12">
    <property type="entry name" value="ISOVALERYL-COA DEHYDROGENASE, MITOCHONDRIAL-RELATED"/>
    <property type="match status" value="1"/>
</dbReference>
<dbReference type="Pfam" id="PF08028">
    <property type="entry name" value="Acyl-CoA_dh_2"/>
    <property type="match status" value="1"/>
</dbReference>
<evidence type="ECO:0000256" key="2">
    <source>
        <dbReference type="ARBA" id="ARBA00022630"/>
    </source>
</evidence>
<dbReference type="InterPro" id="IPR036250">
    <property type="entry name" value="AcylCo_DH-like_C"/>
</dbReference>
<dbReference type="GO" id="GO:0004497">
    <property type="term" value="F:monooxygenase activity"/>
    <property type="evidence" value="ECO:0007669"/>
    <property type="project" value="UniProtKB-KW"/>
</dbReference>
<dbReference type="Gene3D" id="1.10.540.10">
    <property type="entry name" value="Acyl-CoA dehydrogenase/oxidase, N-terminal domain"/>
    <property type="match status" value="1"/>
</dbReference>
<evidence type="ECO:0000313" key="17">
    <source>
        <dbReference type="EMBL" id="RDI76159.1"/>
    </source>
</evidence>
<evidence type="ECO:0000256" key="8">
    <source>
        <dbReference type="ARBA" id="ARBA00034317"/>
    </source>
</evidence>
<keyword evidence="5" id="KW-0560">Oxidoreductase</keyword>
<dbReference type="GO" id="GO:0005737">
    <property type="term" value="C:cytoplasm"/>
    <property type="evidence" value="ECO:0007669"/>
    <property type="project" value="UniProtKB-SubCell"/>
</dbReference>
<feature type="domain" description="Acyl-CoA dehydrogenase/oxidase N-terminal" evidence="15">
    <location>
        <begin position="25"/>
        <end position="137"/>
    </location>
</feature>
<evidence type="ECO:0000259" key="15">
    <source>
        <dbReference type="Pfam" id="PF02771"/>
    </source>
</evidence>
<dbReference type="SUPFAM" id="SSF47203">
    <property type="entry name" value="Acyl-CoA dehydrogenase C-terminal domain-like"/>
    <property type="match status" value="1"/>
</dbReference>
<dbReference type="PANTHER" id="PTHR43884">
    <property type="entry name" value="ACYL-COA DEHYDROGENASE"/>
    <property type="match status" value="1"/>
</dbReference>
<comment type="catalytic activity">
    <reaction evidence="13">
        <text>dibenzothiophene + 2 FMNH2 + 2 O2 = dibenzothiophene 5,5-dioxide + 2 FMN + 2 H2O + 2 H(+)</text>
        <dbReference type="Rhea" id="RHEA:49072"/>
        <dbReference type="ChEBI" id="CHEBI:15377"/>
        <dbReference type="ChEBI" id="CHEBI:15378"/>
        <dbReference type="ChEBI" id="CHEBI:15379"/>
        <dbReference type="ChEBI" id="CHEBI:23681"/>
        <dbReference type="ChEBI" id="CHEBI:57618"/>
        <dbReference type="ChEBI" id="CHEBI:58210"/>
        <dbReference type="ChEBI" id="CHEBI:90356"/>
        <dbReference type="EC" id="1.14.14.21"/>
    </reaction>
</comment>
<accession>A0A7M2Z1Y7</accession>
<evidence type="ECO:0000256" key="3">
    <source>
        <dbReference type="ARBA" id="ARBA00022643"/>
    </source>
</evidence>
<keyword evidence="4" id="KW-0547">Nucleotide-binding</keyword>
<keyword evidence="2" id="KW-0285">Flavoprotein</keyword>
<organism evidence="17 18">
    <name type="scientific">Gaiella occulta</name>
    <dbReference type="NCBI Taxonomy" id="1002870"/>
    <lineage>
        <taxon>Bacteria</taxon>
        <taxon>Bacillati</taxon>
        <taxon>Actinomycetota</taxon>
        <taxon>Thermoleophilia</taxon>
        <taxon>Gaiellales</taxon>
        <taxon>Gaiellaceae</taxon>
        <taxon>Gaiella</taxon>
    </lineage>
</organism>
<comment type="catalytic activity">
    <reaction evidence="11">
        <text>dibenzothiophene + FMNH2 + O2 = dibenzothiophene 5-oxide + FMN + H2O + H(+)</text>
        <dbReference type="Rhea" id="RHEA:49076"/>
        <dbReference type="ChEBI" id="CHEBI:15377"/>
        <dbReference type="ChEBI" id="CHEBI:15378"/>
        <dbReference type="ChEBI" id="CHEBI:15379"/>
        <dbReference type="ChEBI" id="CHEBI:23681"/>
        <dbReference type="ChEBI" id="CHEBI:23683"/>
        <dbReference type="ChEBI" id="CHEBI:57618"/>
        <dbReference type="ChEBI" id="CHEBI:58210"/>
    </reaction>
</comment>
<dbReference type="InterPro" id="IPR013786">
    <property type="entry name" value="AcylCoA_DH/ox_N"/>
</dbReference>
<evidence type="ECO:0000259" key="16">
    <source>
        <dbReference type="Pfam" id="PF08028"/>
    </source>
</evidence>
<protein>
    <recommendedName>
        <fullName evidence="10">Dibenzothiophene monooxygenase</fullName>
        <ecNumber evidence="9">1.14.14.21</ecNumber>
    </recommendedName>
</protein>
<dbReference type="EC" id="1.14.14.21" evidence="9"/>
<evidence type="ECO:0000256" key="11">
    <source>
        <dbReference type="ARBA" id="ARBA00047859"/>
    </source>
</evidence>
<dbReference type="EMBL" id="QQZY01000001">
    <property type="protein sequence ID" value="RDI76159.1"/>
    <property type="molecule type" value="Genomic_DNA"/>
</dbReference>
<evidence type="ECO:0000256" key="1">
    <source>
        <dbReference type="ARBA" id="ARBA00004496"/>
    </source>
</evidence>
<proteinExistence type="inferred from homology"/>
<dbReference type="GO" id="GO:0050660">
    <property type="term" value="F:flavin adenine dinucleotide binding"/>
    <property type="evidence" value="ECO:0007669"/>
    <property type="project" value="InterPro"/>
</dbReference>
<keyword evidence="3" id="KW-0288">FMN</keyword>
<evidence type="ECO:0000259" key="14">
    <source>
        <dbReference type="Pfam" id="PF02770"/>
    </source>
</evidence>
<dbReference type="InterPro" id="IPR013107">
    <property type="entry name" value="Acyl-CoA_DH_C"/>
</dbReference>
<comment type="pathway">
    <text evidence="7">Sulfur metabolism; dibenzothiophene degradation.</text>
</comment>
<dbReference type="Gene3D" id="2.40.110.10">
    <property type="entry name" value="Butyryl-CoA Dehydrogenase, subunit A, domain 2"/>
    <property type="match status" value="1"/>
</dbReference>
<gene>
    <name evidence="17" type="ORF">Gocc_0578</name>
</gene>
<evidence type="ECO:0000256" key="13">
    <source>
        <dbReference type="ARBA" id="ARBA00049456"/>
    </source>
</evidence>
<dbReference type="InterPro" id="IPR046373">
    <property type="entry name" value="Acyl-CoA_Oxase/DH_mid-dom_sf"/>
</dbReference>
<dbReference type="SUPFAM" id="SSF56645">
    <property type="entry name" value="Acyl-CoA dehydrogenase NM domain-like"/>
    <property type="match status" value="1"/>
</dbReference>
<dbReference type="Pfam" id="PF02771">
    <property type="entry name" value="Acyl-CoA_dh_N"/>
    <property type="match status" value="1"/>
</dbReference>
<feature type="domain" description="Acyl-CoA oxidase/dehydrogenase middle" evidence="14">
    <location>
        <begin position="141"/>
        <end position="235"/>
    </location>
</feature>
<comment type="subcellular location">
    <subcellularLocation>
        <location evidence="1">Cytoplasm</location>
    </subcellularLocation>
</comment>